<keyword evidence="11" id="KW-0175">Coiled coil</keyword>
<evidence type="ECO:0000256" key="5">
    <source>
        <dbReference type="ARBA" id="ARBA00022840"/>
    </source>
</evidence>
<dbReference type="GO" id="GO:0003684">
    <property type="term" value="F:damaged DNA binding"/>
    <property type="evidence" value="ECO:0007669"/>
    <property type="project" value="UniProtKB-UniRule"/>
</dbReference>
<dbReference type="STRING" id="1914305.BLW93_02660"/>
<dbReference type="Gene3D" id="1.10.1420.10">
    <property type="match status" value="2"/>
</dbReference>
<dbReference type="Gene3D" id="3.40.1170.10">
    <property type="entry name" value="DNA repair protein MutS, domain I"/>
    <property type="match status" value="1"/>
</dbReference>
<dbReference type="FunFam" id="3.40.1170.10:FF:000001">
    <property type="entry name" value="DNA mismatch repair protein MutS"/>
    <property type="match status" value="1"/>
</dbReference>
<dbReference type="HAMAP" id="MF_00096">
    <property type="entry name" value="MutS"/>
    <property type="match status" value="1"/>
</dbReference>
<dbReference type="InterPro" id="IPR000432">
    <property type="entry name" value="DNA_mismatch_repair_MutS_C"/>
</dbReference>
<comment type="similarity">
    <text evidence="1 9 10">Belongs to the DNA mismatch repair MutS family.</text>
</comment>
<evidence type="ECO:0000256" key="4">
    <source>
        <dbReference type="ARBA" id="ARBA00022763"/>
    </source>
</evidence>
<evidence type="ECO:0000256" key="3">
    <source>
        <dbReference type="ARBA" id="ARBA00022741"/>
    </source>
</evidence>
<dbReference type="InterPro" id="IPR016151">
    <property type="entry name" value="DNA_mismatch_repair_MutS_N"/>
</dbReference>
<feature type="domain" description="DNA mismatch repair proteins mutS family" evidence="12">
    <location>
        <begin position="674"/>
        <end position="690"/>
    </location>
</feature>
<dbReference type="Gene3D" id="3.40.50.300">
    <property type="entry name" value="P-loop containing nucleotide triphosphate hydrolases"/>
    <property type="match status" value="1"/>
</dbReference>
<dbReference type="GO" id="GO:0005829">
    <property type="term" value="C:cytosol"/>
    <property type="evidence" value="ECO:0007669"/>
    <property type="project" value="TreeGrafter"/>
</dbReference>
<dbReference type="SUPFAM" id="SSF53150">
    <property type="entry name" value="DNA repair protein MutS, domain II"/>
    <property type="match status" value="1"/>
</dbReference>
<dbReference type="GO" id="GO:0140664">
    <property type="term" value="F:ATP-dependent DNA damage sensor activity"/>
    <property type="evidence" value="ECO:0007669"/>
    <property type="project" value="InterPro"/>
</dbReference>
<dbReference type="InterPro" id="IPR027417">
    <property type="entry name" value="P-loop_NTPase"/>
</dbReference>
<dbReference type="Pfam" id="PF05192">
    <property type="entry name" value="MutS_III"/>
    <property type="match status" value="1"/>
</dbReference>
<dbReference type="SMART" id="SM00534">
    <property type="entry name" value="MUTSac"/>
    <property type="match status" value="1"/>
</dbReference>
<protein>
    <recommendedName>
        <fullName evidence="2 9">DNA mismatch repair protein MutS</fullName>
    </recommendedName>
</protein>
<dbReference type="FunFam" id="1.10.1420.10:FF:000007">
    <property type="entry name" value="DNA mismatch repair protein MutS"/>
    <property type="match status" value="1"/>
</dbReference>
<comment type="function">
    <text evidence="8 9">This protein is involved in the repair of mismatches in DNA. It is possible that it carries out the mismatch recognition step. This protein has a weak ATPase activity.</text>
</comment>
<dbReference type="InterPro" id="IPR007860">
    <property type="entry name" value="DNA_mmatch_repair_MutS_con_dom"/>
</dbReference>
<dbReference type="CDD" id="cd03284">
    <property type="entry name" value="ABC_MutS1"/>
    <property type="match status" value="1"/>
</dbReference>
<dbReference type="GO" id="GO:0005524">
    <property type="term" value="F:ATP binding"/>
    <property type="evidence" value="ECO:0007669"/>
    <property type="project" value="UniProtKB-UniRule"/>
</dbReference>
<name>A0A1R1MMB2_9BACT</name>
<dbReference type="SUPFAM" id="SSF48334">
    <property type="entry name" value="DNA repair protein MutS, domain III"/>
    <property type="match status" value="1"/>
</dbReference>
<dbReference type="AlphaFoldDB" id="A0A1R1MMB2"/>
<reference evidence="13 14" key="1">
    <citation type="submission" date="2016-10" db="EMBL/GenBank/DDBJ databases">
        <title>Genome sequence of a sulfur-reducing bacterium Desulfurobacterium indicum K6013.</title>
        <authorList>
            <person name="Cao J."/>
            <person name="Shao Z."/>
            <person name="Alain K."/>
            <person name="Jebbar M."/>
        </authorList>
    </citation>
    <scope>NUCLEOTIDE SEQUENCE [LARGE SCALE GENOMIC DNA]</scope>
    <source>
        <strain evidence="13 14">K6013</strain>
    </source>
</reference>
<gene>
    <name evidence="9" type="primary">mutS</name>
    <name evidence="13" type="ORF">BLW93_02660</name>
</gene>
<dbReference type="PANTHER" id="PTHR11361">
    <property type="entry name" value="DNA MISMATCH REPAIR PROTEIN MUTS FAMILY MEMBER"/>
    <property type="match status" value="1"/>
</dbReference>
<keyword evidence="14" id="KW-1185">Reference proteome</keyword>
<evidence type="ECO:0000256" key="8">
    <source>
        <dbReference type="ARBA" id="ARBA00024647"/>
    </source>
</evidence>
<dbReference type="Pfam" id="PF05190">
    <property type="entry name" value="MutS_IV"/>
    <property type="match status" value="1"/>
</dbReference>
<feature type="coiled-coil region" evidence="11">
    <location>
        <begin position="772"/>
        <end position="816"/>
    </location>
</feature>
<keyword evidence="5 9" id="KW-0067">ATP-binding</keyword>
<dbReference type="Pfam" id="PF05188">
    <property type="entry name" value="MutS_II"/>
    <property type="match status" value="1"/>
</dbReference>
<dbReference type="NCBIfam" id="NF003810">
    <property type="entry name" value="PRK05399.1"/>
    <property type="match status" value="1"/>
</dbReference>
<keyword evidence="3 9" id="KW-0547">Nucleotide-binding</keyword>
<dbReference type="Proteomes" id="UP000187408">
    <property type="component" value="Unassembled WGS sequence"/>
</dbReference>
<evidence type="ECO:0000256" key="6">
    <source>
        <dbReference type="ARBA" id="ARBA00023125"/>
    </source>
</evidence>
<dbReference type="InterPro" id="IPR007695">
    <property type="entry name" value="DNA_mismatch_repair_MutS-lik_N"/>
</dbReference>
<dbReference type="SUPFAM" id="SSF52540">
    <property type="entry name" value="P-loop containing nucleoside triphosphate hydrolases"/>
    <property type="match status" value="1"/>
</dbReference>
<dbReference type="PROSITE" id="PS00486">
    <property type="entry name" value="DNA_MISMATCH_REPAIR_2"/>
    <property type="match status" value="1"/>
</dbReference>
<dbReference type="Pfam" id="PF01624">
    <property type="entry name" value="MutS_I"/>
    <property type="match status" value="1"/>
</dbReference>
<dbReference type="SMART" id="SM00533">
    <property type="entry name" value="MUTSd"/>
    <property type="match status" value="1"/>
</dbReference>
<dbReference type="InterPro" id="IPR036678">
    <property type="entry name" value="MutS_con_dom_sf"/>
</dbReference>
<evidence type="ECO:0000313" key="14">
    <source>
        <dbReference type="Proteomes" id="UP000187408"/>
    </source>
</evidence>
<keyword evidence="4 9" id="KW-0227">DNA damage</keyword>
<evidence type="ECO:0000256" key="11">
    <source>
        <dbReference type="SAM" id="Coils"/>
    </source>
</evidence>
<proteinExistence type="inferred from homology"/>
<evidence type="ECO:0000313" key="13">
    <source>
        <dbReference type="EMBL" id="OMH40961.1"/>
    </source>
</evidence>
<dbReference type="SUPFAM" id="SSF55271">
    <property type="entry name" value="DNA repair protein MutS, domain I"/>
    <property type="match status" value="1"/>
</dbReference>
<dbReference type="PANTHER" id="PTHR11361:SF34">
    <property type="entry name" value="DNA MISMATCH REPAIR PROTEIN MSH1, MITOCHONDRIAL"/>
    <property type="match status" value="1"/>
</dbReference>
<dbReference type="GO" id="GO:0006298">
    <property type="term" value="P:mismatch repair"/>
    <property type="evidence" value="ECO:0007669"/>
    <property type="project" value="UniProtKB-UniRule"/>
</dbReference>
<dbReference type="NCBIfam" id="TIGR01070">
    <property type="entry name" value="mutS1"/>
    <property type="match status" value="1"/>
</dbReference>
<dbReference type="InterPro" id="IPR007696">
    <property type="entry name" value="DNA_mismatch_repair_MutS_core"/>
</dbReference>
<keyword evidence="6 9" id="KW-0238">DNA-binding</keyword>
<dbReference type="RefSeq" id="WP_076712571.1">
    <property type="nucleotide sequence ID" value="NZ_MOEN01000006.1"/>
</dbReference>
<keyword evidence="7 9" id="KW-0234">DNA repair</keyword>
<dbReference type="Pfam" id="PF00488">
    <property type="entry name" value="MutS_V"/>
    <property type="match status" value="1"/>
</dbReference>
<evidence type="ECO:0000256" key="1">
    <source>
        <dbReference type="ARBA" id="ARBA00006271"/>
    </source>
</evidence>
<comment type="caution">
    <text evidence="13">The sequence shown here is derived from an EMBL/GenBank/DDBJ whole genome shotgun (WGS) entry which is preliminary data.</text>
</comment>
<dbReference type="InterPro" id="IPR045076">
    <property type="entry name" value="MutS"/>
</dbReference>
<accession>A0A1R1MMB2</accession>
<evidence type="ECO:0000259" key="12">
    <source>
        <dbReference type="PROSITE" id="PS00486"/>
    </source>
</evidence>
<evidence type="ECO:0000256" key="9">
    <source>
        <dbReference type="HAMAP-Rule" id="MF_00096"/>
    </source>
</evidence>
<dbReference type="EMBL" id="MOEN01000006">
    <property type="protein sequence ID" value="OMH40961.1"/>
    <property type="molecule type" value="Genomic_DNA"/>
</dbReference>
<dbReference type="Gene3D" id="3.30.420.110">
    <property type="entry name" value="MutS, connector domain"/>
    <property type="match status" value="1"/>
</dbReference>
<evidence type="ECO:0000256" key="2">
    <source>
        <dbReference type="ARBA" id="ARBA00021982"/>
    </source>
</evidence>
<sequence>MDKSKRKLTPALKQYLEIKEQYKNTLLMFRMGDFYELFFEDAKIAAKELEITLTSRGFGKSAEKVPMCGVPYHSVEPYIEKLVRKGYKVAICEQMEEPKPGKKVVKREVVRIVTPGTYFEDEKEDRFLMAIYPEGKNFGISWTELSTGDLFFTTTDKDGLLNIISKFKPKELIVPEKLKALFKEVKSLSPETFFQTKEESYFKDEETIITERKGEVKSLSALKKFIEETQIEFIPKLKRPKRYSEDSFMYIDPHTCRSLEIVESMNNSRKEYSLFGILDKTLTGMGRRFLKFSLLHPLKEKEEIEARLDSVEELMNSFLIAESIGDILKNVYDIERLLSKITSGVASPKDLAALRRSIKDLPELKKHLLSMSSKLLKSLGKDLDTLEDIYCELERTIVENPPFSSREGGIIKRGVNKELDELKTILEEGEEIIKKIEEREKKRTGISSLKIKFNNVFGYYIEVSKANLHLVPDDYMRRQTLVNAERFITPELKEFEEKILSAKEKVEKLEYTIFVNIRKFITQNTERIQHTAEIIGKIDFLLSLAKVAVERGYTKPEIDNSYNLKIEEGKHPVLEKFLEEDFISNSVNLTKDKSFAIVTGPNMGGKSVFLRQTALITLMAQIGSFVPAKKAKIGVVDRIFSRVGASDNLSRGLSTFMMEMVETANILHNATEKSLLILDEIGRGTSTYDGMSIARAVVEYITAKIGAKTLFATHYHELTELEKEIDSVFNLHVSVKEINGKIVFTHKVLPGISEKSYGIHVAELAGLPESVIERAREILISIEEKNQLKELELPIFNIQKEEKRKIEQTITESESELIKELESIDISTTTPLDALMILARLKKMIKKV</sequence>
<dbReference type="FunFam" id="3.40.50.300:FF:000870">
    <property type="entry name" value="MutS protein homolog 4"/>
    <property type="match status" value="1"/>
</dbReference>
<dbReference type="InterPro" id="IPR036187">
    <property type="entry name" value="DNA_mismatch_repair_MutS_sf"/>
</dbReference>
<dbReference type="GO" id="GO:0030983">
    <property type="term" value="F:mismatched DNA binding"/>
    <property type="evidence" value="ECO:0007669"/>
    <property type="project" value="InterPro"/>
</dbReference>
<organism evidence="13 14">
    <name type="scientific">Desulfurobacterium indicum</name>
    <dbReference type="NCBI Taxonomy" id="1914305"/>
    <lineage>
        <taxon>Bacteria</taxon>
        <taxon>Pseudomonadati</taxon>
        <taxon>Aquificota</taxon>
        <taxon>Aquificia</taxon>
        <taxon>Desulfurobacteriales</taxon>
        <taxon>Desulfurobacteriaceae</taxon>
        <taxon>Desulfurobacterium</taxon>
    </lineage>
</organism>
<feature type="binding site" evidence="9">
    <location>
        <begin position="600"/>
        <end position="607"/>
    </location>
    <ligand>
        <name>ATP</name>
        <dbReference type="ChEBI" id="CHEBI:30616"/>
    </ligand>
</feature>
<dbReference type="InterPro" id="IPR007861">
    <property type="entry name" value="DNA_mismatch_repair_MutS_clamp"/>
</dbReference>
<dbReference type="PIRSF" id="PIRSF037677">
    <property type="entry name" value="DNA_mis_repair_Msh6"/>
    <property type="match status" value="1"/>
</dbReference>
<evidence type="ECO:0000256" key="7">
    <source>
        <dbReference type="ARBA" id="ARBA00023204"/>
    </source>
</evidence>
<dbReference type="InterPro" id="IPR017261">
    <property type="entry name" value="DNA_mismatch_repair_MutS/MSH"/>
</dbReference>
<dbReference type="InterPro" id="IPR005748">
    <property type="entry name" value="DNA_mismatch_repair_MutS"/>
</dbReference>
<evidence type="ECO:0000256" key="10">
    <source>
        <dbReference type="RuleBase" id="RU003756"/>
    </source>
</evidence>